<dbReference type="Proteomes" id="UP000029391">
    <property type="component" value="Unassembled WGS sequence"/>
</dbReference>
<organism evidence="3 4">
    <name type="scientific">Arenimonas composti TR7-09 = DSM 18010</name>
    <dbReference type="NCBI Taxonomy" id="1121013"/>
    <lineage>
        <taxon>Bacteria</taxon>
        <taxon>Pseudomonadati</taxon>
        <taxon>Pseudomonadota</taxon>
        <taxon>Gammaproteobacteria</taxon>
        <taxon>Lysobacterales</taxon>
        <taxon>Lysobacteraceae</taxon>
        <taxon>Arenimonas</taxon>
    </lineage>
</organism>
<evidence type="ECO:0000256" key="1">
    <source>
        <dbReference type="SAM" id="MobiDB-lite"/>
    </source>
</evidence>
<dbReference type="EMBL" id="AWXU01000066">
    <property type="protein sequence ID" value="KFN47396.1"/>
    <property type="molecule type" value="Genomic_DNA"/>
</dbReference>
<gene>
    <name evidence="3" type="ORF">P873_01775</name>
</gene>
<feature type="signal peptide" evidence="2">
    <location>
        <begin position="1"/>
        <end position="19"/>
    </location>
</feature>
<dbReference type="STRING" id="1121013.GCA_000426365_00515"/>
<keyword evidence="2" id="KW-0732">Signal</keyword>
<reference evidence="3 4" key="1">
    <citation type="submission" date="2013-09" db="EMBL/GenBank/DDBJ databases">
        <title>Genome sequencing of Arenimonas composti.</title>
        <authorList>
            <person name="Chen F."/>
            <person name="Wang G."/>
        </authorList>
    </citation>
    <scope>NUCLEOTIDE SEQUENCE [LARGE SCALE GENOMIC DNA]</scope>
    <source>
        <strain evidence="3 4">TR7-09</strain>
    </source>
</reference>
<dbReference type="AlphaFoldDB" id="A0A091B6P6"/>
<protein>
    <submittedName>
        <fullName evidence="3">Uncharacterized protein</fullName>
    </submittedName>
</protein>
<feature type="chain" id="PRO_5001869349" evidence="2">
    <location>
        <begin position="20"/>
        <end position="222"/>
    </location>
</feature>
<comment type="caution">
    <text evidence="3">The sequence shown here is derived from an EMBL/GenBank/DDBJ whole genome shotgun (WGS) entry which is preliminary data.</text>
</comment>
<sequence length="222" mass="23801">MKTWIVAALAVALSGAVGAAAAQQDEVDRLQLLGPDVQDWHLSLDGHRWRIPRGCLMGRLFGGDEEGRRFGTGEEGRLLGAGEEGRRLGAAEDGRRLGADEEERHLGAAEDGRRLGADEEGRRLGAAEEGRRLGADEEGRRLGAAEEGRRLGAAEEGRLHGSAVEPLACRHYSDADVPNAVLVEGVGGRRIVLNPASRYLLEVRHLPASAGGDEDDRLIVIR</sequence>
<keyword evidence="4" id="KW-1185">Reference proteome</keyword>
<name>A0A091B6P6_9GAMM</name>
<accession>A0A091B6P6</accession>
<evidence type="ECO:0000256" key="2">
    <source>
        <dbReference type="SAM" id="SignalP"/>
    </source>
</evidence>
<evidence type="ECO:0000313" key="4">
    <source>
        <dbReference type="Proteomes" id="UP000029391"/>
    </source>
</evidence>
<proteinExistence type="predicted"/>
<feature type="region of interest" description="Disordered" evidence="1">
    <location>
        <begin position="93"/>
        <end position="141"/>
    </location>
</feature>
<evidence type="ECO:0000313" key="3">
    <source>
        <dbReference type="EMBL" id="KFN47396.1"/>
    </source>
</evidence>
<dbReference type="RefSeq" id="WP_026816028.1">
    <property type="nucleotide sequence ID" value="NZ_AUFF01000001.1"/>
</dbReference>
<dbReference type="eggNOG" id="ENOG502ZN2S">
    <property type="taxonomic scope" value="Bacteria"/>
</dbReference>